<dbReference type="GO" id="GO:0005198">
    <property type="term" value="F:structural molecule activity"/>
    <property type="evidence" value="ECO:0007669"/>
    <property type="project" value="UniProtKB-UniRule"/>
</dbReference>
<dbReference type="STRING" id="1367847.JCM7686_2166"/>
<dbReference type="Pfam" id="PF00669">
    <property type="entry name" value="Flagellin_N"/>
    <property type="match status" value="1"/>
</dbReference>
<dbReference type="AlphaFoldDB" id="S5Y0I8"/>
<evidence type="ECO:0000256" key="3">
    <source>
        <dbReference type="RuleBase" id="RU362073"/>
    </source>
</evidence>
<evidence type="ECO:0000259" key="4">
    <source>
        <dbReference type="Pfam" id="PF00669"/>
    </source>
</evidence>
<dbReference type="EMBL" id="CP006650">
    <property type="protein sequence ID" value="AGT09245.1"/>
    <property type="molecule type" value="Genomic_DNA"/>
</dbReference>
<dbReference type="SUPFAM" id="SSF64518">
    <property type="entry name" value="Phase 1 flagellin"/>
    <property type="match status" value="1"/>
</dbReference>
<evidence type="ECO:0000259" key="5">
    <source>
        <dbReference type="Pfam" id="PF00700"/>
    </source>
</evidence>
<sequence>MSSILTNNGAMVALQTLKSINANLNKTQDEISTGKSVSTAKDNAAVWAISKVMEAEVSGFKAISSGLSLGASAVATARNGAEAITDLLTQMRDKIVTAQGVATDRDKLQNDVIALRDQITTVIKGAQFKGLNLLDGSAGASIDVLSSLDRSANGVTASSITVNSQNLSIGQYTANAVFGASTGGVSAAGDTAGFFLDAGASNTIEIDAGAIFAAGDSISVTIGGKTASYTFSATDVAATTPSDLGAVGLKNAIEKLGIAGLEIDFDSGTPGTLTLTNNGTDDLSVTAQYRNAGAGALGQLANINVSTAAGATTALNDIEAMLQASISAAADFGSAGKRLETQSNFLSKLTDSLTSGIGAMVDADMEATSARLQALQTQQQLGIQSLSIANQAPQAILSLFRG</sequence>
<dbReference type="PANTHER" id="PTHR42792">
    <property type="entry name" value="FLAGELLIN"/>
    <property type="match status" value="1"/>
</dbReference>
<accession>S5Y0I8</accession>
<proteinExistence type="inferred from homology"/>
<comment type="subcellular location">
    <subcellularLocation>
        <location evidence="3">Secreted</location>
    </subcellularLocation>
    <subcellularLocation>
        <location evidence="3">Bacterial flagellum</location>
    </subcellularLocation>
</comment>
<keyword evidence="2 3" id="KW-0975">Bacterial flagellum</keyword>
<dbReference type="RefSeq" id="WP_020950883.1">
    <property type="nucleotide sequence ID" value="NC_022041.1"/>
</dbReference>
<dbReference type="InterPro" id="IPR046358">
    <property type="entry name" value="Flagellin_C"/>
</dbReference>
<dbReference type="PATRIC" id="fig|1367847.3.peg.2162"/>
<dbReference type="InterPro" id="IPR001029">
    <property type="entry name" value="Flagellin_N"/>
</dbReference>
<reference evidence="6 7" key="1">
    <citation type="journal article" date="2014" name="BMC Genomics">
        <title>Architecture and functions of a multipartite genome of the methylotrophic bacterium Paracoccus aminophilus JCM 7686, containing primary and secondary chromids.</title>
        <authorList>
            <person name="Dziewit L."/>
            <person name="Czarnecki J."/>
            <person name="Wibberg D."/>
            <person name="Radlinska M."/>
            <person name="Mrozek P."/>
            <person name="Szymczak M."/>
            <person name="Schluter A."/>
            <person name="Puhler A."/>
            <person name="Bartosik D."/>
        </authorList>
    </citation>
    <scope>NUCLEOTIDE SEQUENCE [LARGE SCALE GENOMIC DNA]</scope>
    <source>
        <strain evidence="6">JCM 7686</strain>
    </source>
</reference>
<dbReference type="GO" id="GO:0005576">
    <property type="term" value="C:extracellular region"/>
    <property type="evidence" value="ECO:0007669"/>
    <property type="project" value="UniProtKB-SubCell"/>
</dbReference>
<dbReference type="OrthoDB" id="8328560at2"/>
<evidence type="ECO:0000256" key="1">
    <source>
        <dbReference type="ARBA" id="ARBA00005709"/>
    </source>
</evidence>
<dbReference type="Pfam" id="PF00700">
    <property type="entry name" value="Flagellin_C"/>
    <property type="match status" value="1"/>
</dbReference>
<feature type="domain" description="Flagellin N-terminal" evidence="4">
    <location>
        <begin position="4"/>
        <end position="137"/>
    </location>
</feature>
<dbReference type="PRINTS" id="PR00207">
    <property type="entry name" value="FLAGELLIN"/>
</dbReference>
<keyword evidence="7" id="KW-1185">Reference proteome</keyword>
<dbReference type="Gene3D" id="1.20.1330.10">
    <property type="entry name" value="f41 fragment of flagellin, N-terminal domain"/>
    <property type="match status" value="1"/>
</dbReference>
<gene>
    <name evidence="6" type="ORF">JCM7686_2166</name>
</gene>
<dbReference type="KEGG" id="pami:JCM7686_2166"/>
<protein>
    <recommendedName>
        <fullName evidence="3">Flagellin</fullName>
    </recommendedName>
</protein>
<dbReference type="PANTHER" id="PTHR42792:SF2">
    <property type="entry name" value="FLAGELLIN"/>
    <property type="match status" value="1"/>
</dbReference>
<keyword evidence="6" id="KW-0282">Flagellum</keyword>
<dbReference type="Proteomes" id="UP000015480">
    <property type="component" value="Chromosome"/>
</dbReference>
<keyword evidence="3" id="KW-0964">Secreted</keyword>
<feature type="domain" description="Flagellin C-terminal" evidence="5">
    <location>
        <begin position="318"/>
        <end position="400"/>
    </location>
</feature>
<name>S5Y0I8_PARAH</name>
<dbReference type="GO" id="GO:0009288">
    <property type="term" value="C:bacterial-type flagellum"/>
    <property type="evidence" value="ECO:0007669"/>
    <property type="project" value="UniProtKB-SubCell"/>
</dbReference>
<evidence type="ECO:0000313" key="6">
    <source>
        <dbReference type="EMBL" id="AGT09245.1"/>
    </source>
</evidence>
<evidence type="ECO:0000256" key="2">
    <source>
        <dbReference type="ARBA" id="ARBA00023143"/>
    </source>
</evidence>
<keyword evidence="6" id="KW-0969">Cilium</keyword>
<keyword evidence="6" id="KW-0966">Cell projection</keyword>
<dbReference type="InterPro" id="IPR001492">
    <property type="entry name" value="Flagellin"/>
</dbReference>
<evidence type="ECO:0000313" key="7">
    <source>
        <dbReference type="Proteomes" id="UP000015480"/>
    </source>
</evidence>
<dbReference type="eggNOG" id="COG1344">
    <property type="taxonomic scope" value="Bacteria"/>
</dbReference>
<dbReference type="HOGENOM" id="CLU_011142_1_0_5"/>
<comment type="similarity">
    <text evidence="1 3">Belongs to the bacterial flagellin family.</text>
</comment>
<comment type="function">
    <text evidence="3">Flagellin is the subunit protein which polymerizes to form the filaments of bacterial flagella.</text>
</comment>
<organism evidence="6 7">
    <name type="scientific">Paracoccus aminophilus JCM 7686</name>
    <dbReference type="NCBI Taxonomy" id="1367847"/>
    <lineage>
        <taxon>Bacteria</taxon>
        <taxon>Pseudomonadati</taxon>
        <taxon>Pseudomonadota</taxon>
        <taxon>Alphaproteobacteria</taxon>
        <taxon>Rhodobacterales</taxon>
        <taxon>Paracoccaceae</taxon>
        <taxon>Paracoccus</taxon>
    </lineage>
</organism>